<dbReference type="CDD" id="cd00085">
    <property type="entry name" value="HNHc"/>
    <property type="match status" value="1"/>
</dbReference>
<dbReference type="EMBL" id="LR796423">
    <property type="protein sequence ID" value="CAB4143293.1"/>
    <property type="molecule type" value="Genomic_DNA"/>
</dbReference>
<proteinExistence type="predicted"/>
<protein>
    <submittedName>
        <fullName evidence="2">HNHc domain containing protein</fullName>
    </submittedName>
</protein>
<organism evidence="2">
    <name type="scientific">uncultured Caudovirales phage</name>
    <dbReference type="NCBI Taxonomy" id="2100421"/>
    <lineage>
        <taxon>Viruses</taxon>
        <taxon>Duplodnaviria</taxon>
        <taxon>Heunggongvirae</taxon>
        <taxon>Uroviricota</taxon>
        <taxon>Caudoviricetes</taxon>
        <taxon>Peduoviridae</taxon>
        <taxon>Maltschvirus</taxon>
        <taxon>Maltschvirus maltsch</taxon>
    </lineage>
</organism>
<dbReference type="SMART" id="SM00507">
    <property type="entry name" value="HNHc"/>
    <property type="match status" value="1"/>
</dbReference>
<evidence type="ECO:0000259" key="1">
    <source>
        <dbReference type="SMART" id="SM00507"/>
    </source>
</evidence>
<evidence type="ECO:0000313" key="2">
    <source>
        <dbReference type="EMBL" id="CAB4143293.1"/>
    </source>
</evidence>
<name>A0A6J5MDA0_9CAUD</name>
<reference evidence="2" key="1">
    <citation type="submission" date="2020-04" db="EMBL/GenBank/DDBJ databases">
        <authorList>
            <person name="Chiriac C."/>
            <person name="Salcher M."/>
            <person name="Ghai R."/>
            <person name="Kavagutti S V."/>
        </authorList>
    </citation>
    <scope>NUCLEOTIDE SEQUENCE</scope>
</reference>
<dbReference type="InterPro" id="IPR003615">
    <property type="entry name" value="HNH_nuc"/>
</dbReference>
<accession>A0A6J5MDA0</accession>
<gene>
    <name evidence="2" type="ORF">UFOVP447_112</name>
</gene>
<feature type="domain" description="HNH nuclease" evidence="1">
    <location>
        <begin position="87"/>
        <end position="140"/>
    </location>
</feature>
<sequence>MTDCLNCGATITAKYAKKFCNSSCAATYNNQRKPKRSEESRNRTRVAMIAVGPMSAEARAKAVQTYTDSRLRYLFQTPFEELAYQTKRVRVIIEQGGVCAHCGISEWRGQPVCFEMDHIDGDNTNNARENLEILCPNCHSNTPTWKGRKANRNRDKINEYIALRKQMVESAGAAPARER</sequence>